<feature type="domain" description="Nucleoside phosphorylase" evidence="2">
    <location>
        <begin position="19"/>
        <end position="294"/>
    </location>
</feature>
<dbReference type="EMBL" id="JEMB01002946">
    <property type="protein sequence ID" value="KYF77069.1"/>
    <property type="molecule type" value="Genomic_DNA"/>
</dbReference>
<dbReference type="InterPro" id="IPR053137">
    <property type="entry name" value="NLR-like"/>
</dbReference>
<sequence length="763" mass="83135">MVSTVEEGTRAEALARLVTVGIVTALPEEFAAMKTMLDEPVSWLAPGRGAGCEYALGAIPSYDGGRHVVALALADMGNNSAAARGTLLLQHFPGVDAILMVGIAGGVPNPARADDHVRLGDVVVSDHRGVVQYDYIKKTRKVSEVRASPRPPHARLLEATRFLNADALGGKRPWEAYVQRAASLTGAARPDASKDVLRAPGAPFKPVKHPADPKRLEGQPRIFAGPIASANVLLKDPVWRDRLREQYGAKAVEMEASGIADATWMHGVGYLAVRGICDYCDSYKNDDWHMYAAITAAAYARAVLGRMAGGKKELPGGEKKSEPPKKHPEAVGERDGSLQQRGAAAAAQLADVRSTISRGLRERILETVGPEDFFREHLLEAYKESAPVDWRHHFDGDRNPDLVHRMLVKLATALGQSDRAHPVLRFALHLRKVATRPALITGLHDWFVDAAAHLGLDAPAQRALEDDVDRSGSAGTRVLHLVVVMEESLVERGCYAVRASRALVRPGETRWSEGDIEPLDVDQGRVYTLEETRALLNELLSQLDDDLCRSNDQLTVELVVPLGVLGCDADRWELKRGVHSTVPFGVEYDIVLRSWERAYDPRCKRITAAWAAKWGRVHASSGGAVAWACTHDDAAAGLAARLHAQGPAAVVLRFAPPRSAADVGSSVLGELIDAGIPVAVWPREPPEDEARFKTWVEQLTGTILPAGWPAAVKEHRREAHRGTDRGHPGHHLTLLWDDPNKLLPDARPWARLASPTRTRRTAR</sequence>
<gene>
    <name evidence="4" type="ORF">BE17_43155</name>
</gene>
<dbReference type="InterPro" id="IPR045450">
    <property type="entry name" value="VMAP_C"/>
</dbReference>
<name>A0A150R9V0_SORCE</name>
<dbReference type="SUPFAM" id="SSF53167">
    <property type="entry name" value="Purine and uridine phosphorylases"/>
    <property type="match status" value="1"/>
</dbReference>
<dbReference type="GO" id="GO:0009116">
    <property type="term" value="P:nucleoside metabolic process"/>
    <property type="evidence" value="ECO:0007669"/>
    <property type="project" value="InterPro"/>
</dbReference>
<dbReference type="InterPro" id="IPR035994">
    <property type="entry name" value="Nucleoside_phosphorylase_sf"/>
</dbReference>
<dbReference type="Gene3D" id="3.40.50.1580">
    <property type="entry name" value="Nucleoside phosphorylase domain"/>
    <property type="match status" value="1"/>
</dbReference>
<dbReference type="Pfam" id="PF01048">
    <property type="entry name" value="PNP_UDP_1"/>
    <property type="match status" value="1"/>
</dbReference>
<proteinExistence type="predicted"/>
<evidence type="ECO:0000256" key="1">
    <source>
        <dbReference type="SAM" id="MobiDB-lite"/>
    </source>
</evidence>
<dbReference type="Proteomes" id="UP000075635">
    <property type="component" value="Unassembled WGS sequence"/>
</dbReference>
<dbReference type="CDD" id="cd09008">
    <property type="entry name" value="MTAN"/>
    <property type="match status" value="1"/>
</dbReference>
<evidence type="ECO:0000259" key="2">
    <source>
        <dbReference type="Pfam" id="PF01048"/>
    </source>
</evidence>
<evidence type="ECO:0000313" key="5">
    <source>
        <dbReference type="Proteomes" id="UP000075635"/>
    </source>
</evidence>
<evidence type="ECO:0000259" key="3">
    <source>
        <dbReference type="Pfam" id="PF20028"/>
    </source>
</evidence>
<comment type="caution">
    <text evidence="4">The sequence shown here is derived from an EMBL/GenBank/DDBJ whole genome shotgun (WGS) entry which is preliminary data.</text>
</comment>
<reference evidence="4 5" key="1">
    <citation type="submission" date="2014-02" db="EMBL/GenBank/DDBJ databases">
        <title>The small core and large imbalanced accessory genome model reveals a collaborative survival strategy of Sorangium cellulosum strains in nature.</title>
        <authorList>
            <person name="Han K."/>
            <person name="Peng R."/>
            <person name="Blom J."/>
            <person name="Li Y.-Z."/>
        </authorList>
    </citation>
    <scope>NUCLEOTIDE SEQUENCE [LARGE SCALE GENOMIC DNA]</scope>
    <source>
        <strain evidence="4 5">So0011-07</strain>
    </source>
</reference>
<organism evidence="4 5">
    <name type="scientific">Sorangium cellulosum</name>
    <name type="common">Polyangium cellulosum</name>
    <dbReference type="NCBI Taxonomy" id="56"/>
    <lineage>
        <taxon>Bacteria</taxon>
        <taxon>Pseudomonadati</taxon>
        <taxon>Myxococcota</taxon>
        <taxon>Polyangia</taxon>
        <taxon>Polyangiales</taxon>
        <taxon>Polyangiaceae</taxon>
        <taxon>Sorangium</taxon>
    </lineage>
</organism>
<protein>
    <submittedName>
        <fullName evidence="4">Uncharacterized protein</fullName>
    </submittedName>
</protein>
<dbReference type="Pfam" id="PF20028">
    <property type="entry name" value="VMAP-C"/>
    <property type="match status" value="1"/>
</dbReference>
<dbReference type="PANTHER" id="PTHR46082:SF11">
    <property type="entry name" value="AAA+ ATPASE DOMAIN-CONTAINING PROTEIN-RELATED"/>
    <property type="match status" value="1"/>
</dbReference>
<dbReference type="AlphaFoldDB" id="A0A150R9V0"/>
<dbReference type="PANTHER" id="PTHR46082">
    <property type="entry name" value="ATP/GTP-BINDING PROTEIN-RELATED"/>
    <property type="match status" value="1"/>
</dbReference>
<dbReference type="InterPro" id="IPR000845">
    <property type="entry name" value="Nucleoside_phosphorylase_d"/>
</dbReference>
<evidence type="ECO:0000313" key="4">
    <source>
        <dbReference type="EMBL" id="KYF77069.1"/>
    </source>
</evidence>
<feature type="compositionally biased region" description="Basic and acidic residues" evidence="1">
    <location>
        <begin position="311"/>
        <end position="336"/>
    </location>
</feature>
<accession>A0A150R9V0</accession>
<feature type="domain" description="vWA-MoxR associated protein C-terminal" evidence="3">
    <location>
        <begin position="497"/>
        <end position="739"/>
    </location>
</feature>
<feature type="region of interest" description="Disordered" evidence="1">
    <location>
        <begin position="311"/>
        <end position="338"/>
    </location>
</feature>
<dbReference type="GO" id="GO:0003824">
    <property type="term" value="F:catalytic activity"/>
    <property type="evidence" value="ECO:0007669"/>
    <property type="project" value="InterPro"/>
</dbReference>